<feature type="compositionally biased region" description="Low complexity" evidence="8">
    <location>
        <begin position="21"/>
        <end position="37"/>
    </location>
</feature>
<feature type="domain" description="POTRA" evidence="10">
    <location>
        <begin position="76"/>
        <end position="142"/>
    </location>
</feature>
<dbReference type="GO" id="GO:0043093">
    <property type="term" value="P:FtsZ-dependent cytokinesis"/>
    <property type="evidence" value="ECO:0007669"/>
    <property type="project" value="UniProtKB-UniRule"/>
</dbReference>
<dbReference type="PANTHER" id="PTHR35851:SF1">
    <property type="entry name" value="CELL DIVISION PROTEIN FTSQ"/>
    <property type="match status" value="1"/>
</dbReference>
<evidence type="ECO:0000256" key="6">
    <source>
        <dbReference type="ARBA" id="ARBA00023306"/>
    </source>
</evidence>
<dbReference type="InterPro" id="IPR045335">
    <property type="entry name" value="FtsQ_C_sf"/>
</dbReference>
<dbReference type="RefSeq" id="WP_123106058.1">
    <property type="nucleotide sequence ID" value="NZ_CP127527.1"/>
</dbReference>
<evidence type="ECO:0000259" key="10">
    <source>
        <dbReference type="Pfam" id="PF08478"/>
    </source>
</evidence>
<feature type="region of interest" description="Disordered" evidence="8">
    <location>
        <begin position="1"/>
        <end position="38"/>
    </location>
</feature>
<gene>
    <name evidence="7" type="primary">ftsQ</name>
    <name evidence="11" type="ORF">EC580_13855</name>
</gene>
<dbReference type="Pfam" id="PF03799">
    <property type="entry name" value="FtsQ_DivIB_C"/>
    <property type="match status" value="1"/>
</dbReference>
<keyword evidence="2 7" id="KW-0997">Cell inner membrane</keyword>
<keyword evidence="6 7" id="KW-0131">Cell cycle</keyword>
<dbReference type="PANTHER" id="PTHR35851">
    <property type="entry name" value="CELL DIVISION PROTEIN FTSQ"/>
    <property type="match status" value="1"/>
</dbReference>
<evidence type="ECO:0000313" key="11">
    <source>
        <dbReference type="EMBL" id="RNF57871.1"/>
    </source>
</evidence>
<proteinExistence type="inferred from homology"/>
<comment type="subcellular location">
    <subcellularLocation>
        <location evidence="7">Cell inner membrane</location>
        <topology evidence="7">Single-pass type II membrane protein</topology>
    </subcellularLocation>
    <text evidence="7">Localizes to the division septum.</text>
</comment>
<dbReference type="HAMAP" id="MF_00911">
    <property type="entry name" value="FtsQ_subfam"/>
    <property type="match status" value="1"/>
</dbReference>
<evidence type="ECO:0000256" key="7">
    <source>
        <dbReference type="HAMAP-Rule" id="MF_00911"/>
    </source>
</evidence>
<organism evidence="11">
    <name type="scientific">Acidithiobacillus sulfuriphilus</name>
    <dbReference type="NCBI Taxonomy" id="1867749"/>
    <lineage>
        <taxon>Bacteria</taxon>
        <taxon>Pseudomonadati</taxon>
        <taxon>Pseudomonadota</taxon>
        <taxon>Acidithiobacillia</taxon>
        <taxon>Acidithiobacillales</taxon>
        <taxon>Acidithiobacillaceae</taxon>
        <taxon>Acidithiobacillus</taxon>
    </lineage>
</organism>
<dbReference type="InterPro" id="IPR026579">
    <property type="entry name" value="FtsQ"/>
</dbReference>
<feature type="domain" description="Cell division protein FtsQ/DivIB C-terminal" evidence="9">
    <location>
        <begin position="148"/>
        <end position="262"/>
    </location>
</feature>
<keyword evidence="1 7" id="KW-1003">Cell membrane</keyword>
<sequence length="281" mass="30427">MVSVMRDLRDHTHGGARRETASAATARPRPAPAATPRKPIPWRRYGVGLGVGLGLAGLTVAAWQGWVWLRNPQLMPIQSLVVQGQSPRIPAGVILTTVKPFAAKGFLWVNPDQVRHALAALPWVADAEVRRVWPDKLQVQIQQETPAARWLGGAGQMLDTQGQVFQVPATQVPAGLPNLEGPANSGMQLLQQLAIFNRILAPLGLQVADLQEDQRGAWRCILSNGVRLLLGRDDVLPALQRWVAIAPQIKEYLVPGATMDLRYTNGLAVAMPTAANTSSSQ</sequence>
<comment type="caution">
    <text evidence="11">The sequence shown here is derived from an EMBL/GenBank/DDBJ whole genome shotgun (WGS) entry which is preliminary data.</text>
</comment>
<dbReference type="InterPro" id="IPR013685">
    <property type="entry name" value="POTRA_FtsQ_type"/>
</dbReference>
<keyword evidence="3 7" id="KW-0132">Cell division</keyword>
<evidence type="ECO:0000256" key="5">
    <source>
        <dbReference type="ARBA" id="ARBA00022989"/>
    </source>
</evidence>
<protein>
    <recommendedName>
        <fullName evidence="7">Cell division protein FtsQ</fullName>
    </recommendedName>
</protein>
<dbReference type="AlphaFoldDB" id="A0A3M8QQC7"/>
<comment type="similarity">
    <text evidence="7">Belongs to the FtsQ/DivIB family. FtsQ subfamily.</text>
</comment>
<dbReference type="GO" id="GO:0090529">
    <property type="term" value="P:cell septum assembly"/>
    <property type="evidence" value="ECO:0007669"/>
    <property type="project" value="InterPro"/>
</dbReference>
<comment type="function">
    <text evidence="7">Essential cell division protein.</text>
</comment>
<dbReference type="Gene3D" id="3.40.50.11690">
    <property type="entry name" value="Cell division protein FtsQ/DivIB"/>
    <property type="match status" value="1"/>
</dbReference>
<dbReference type="Pfam" id="PF08478">
    <property type="entry name" value="POTRA_1"/>
    <property type="match status" value="1"/>
</dbReference>
<evidence type="ECO:0000256" key="2">
    <source>
        <dbReference type="ARBA" id="ARBA00022519"/>
    </source>
</evidence>
<evidence type="ECO:0000256" key="4">
    <source>
        <dbReference type="ARBA" id="ARBA00022692"/>
    </source>
</evidence>
<feature type="transmembrane region" description="Helical" evidence="7">
    <location>
        <begin position="47"/>
        <end position="69"/>
    </location>
</feature>
<reference evidence="11" key="1">
    <citation type="submission" date="2018-10" db="EMBL/GenBank/DDBJ databases">
        <title>Acidithiobacillus sulfuriphilus sp. nov.: an extremely acidophilic sulfur-oxidizing chemolithotroph isolated from a neutral pH environment.</title>
        <authorList>
            <person name="Falagan C."/>
            <person name="Moya-Beltran A."/>
            <person name="Quatrini R."/>
            <person name="Johnson D.B."/>
        </authorList>
    </citation>
    <scope>NUCLEOTIDE SEQUENCE [LARGE SCALE GENOMIC DNA]</scope>
    <source>
        <strain evidence="11">CJ-2</strain>
    </source>
</reference>
<dbReference type="Gene3D" id="3.10.20.310">
    <property type="entry name" value="membrane protein fhac"/>
    <property type="match status" value="1"/>
</dbReference>
<dbReference type="GO" id="GO:0032153">
    <property type="term" value="C:cell division site"/>
    <property type="evidence" value="ECO:0007669"/>
    <property type="project" value="UniProtKB-UniRule"/>
</dbReference>
<keyword evidence="7" id="KW-0472">Membrane</keyword>
<accession>A0A3M8QQC7</accession>
<dbReference type="GO" id="GO:0005886">
    <property type="term" value="C:plasma membrane"/>
    <property type="evidence" value="ECO:0007669"/>
    <property type="project" value="UniProtKB-SubCell"/>
</dbReference>
<evidence type="ECO:0000259" key="9">
    <source>
        <dbReference type="Pfam" id="PF03799"/>
    </source>
</evidence>
<dbReference type="EMBL" id="RIZI01000194">
    <property type="protein sequence ID" value="RNF57871.1"/>
    <property type="molecule type" value="Genomic_DNA"/>
</dbReference>
<keyword evidence="4 7" id="KW-0812">Transmembrane</keyword>
<keyword evidence="5 7" id="KW-1133">Transmembrane helix</keyword>
<evidence type="ECO:0000256" key="8">
    <source>
        <dbReference type="SAM" id="MobiDB-lite"/>
    </source>
</evidence>
<name>A0A3M8QQC7_9PROT</name>
<evidence type="ECO:0000256" key="3">
    <source>
        <dbReference type="ARBA" id="ARBA00022618"/>
    </source>
</evidence>
<feature type="compositionally biased region" description="Basic and acidic residues" evidence="8">
    <location>
        <begin position="1"/>
        <end position="20"/>
    </location>
</feature>
<dbReference type="OrthoDB" id="5294352at2"/>
<evidence type="ECO:0000256" key="1">
    <source>
        <dbReference type="ARBA" id="ARBA00022475"/>
    </source>
</evidence>
<dbReference type="InterPro" id="IPR005548">
    <property type="entry name" value="Cell_div_FtsQ/DivIB_C"/>
</dbReference>